<sequence>MSATPGVPSAPDVPPGRAAEAARVAVEDASLGAFYRDMTAPERRTFWACAAGWALDGMDFMIYPLVIGTIIKLWNVDAGTAGLAATVTLLASALGGWLAGYIADRIGRVLTLQITILWFSVFSLVCAFTQDFSQLLIVRALLGLGFGGEWAAGAVLMGETIRAQYRGRAVGSVQSGWAVGWGLAVLAQAILFTLLPPEAAWRWMFVIGAAPALLVFYLRRYVEEPKVAAETRARAAASGDRPAIWEIFSGPLLRTTLLASLMAAGCQGGYYAITTWLPRFLTTERGLSIVSSTGYLAALIVGSFAGYLAGAWLADRLGRRPLFLIFSLGAIAVVLVYTQVPLSNAVLWVLGFPLGFFASGYFSGMGAFLTELYPTRLRGSGQGFCYNFGRGVGALFPALVGYLSASMSLASAIAIFAAAAYGVFFLAAYALPETRGKILHADA</sequence>
<feature type="transmembrane region" description="Helical" evidence="5">
    <location>
        <begin position="384"/>
        <end position="403"/>
    </location>
</feature>
<evidence type="ECO:0000313" key="8">
    <source>
        <dbReference type="Proteomes" id="UP001055167"/>
    </source>
</evidence>
<evidence type="ECO:0000313" key="7">
    <source>
        <dbReference type="EMBL" id="GJD47707.1"/>
    </source>
</evidence>
<feature type="transmembrane region" description="Helical" evidence="5">
    <location>
        <begin position="346"/>
        <end position="372"/>
    </location>
</feature>
<proteinExistence type="predicted"/>
<evidence type="ECO:0000256" key="1">
    <source>
        <dbReference type="ARBA" id="ARBA00004141"/>
    </source>
</evidence>
<feature type="transmembrane region" description="Helical" evidence="5">
    <location>
        <begin position="83"/>
        <end position="103"/>
    </location>
</feature>
<name>A0ABQ4QSY5_9HYPH</name>
<dbReference type="Pfam" id="PF07690">
    <property type="entry name" value="MFS_1"/>
    <property type="match status" value="1"/>
</dbReference>
<evidence type="ECO:0000259" key="6">
    <source>
        <dbReference type="PROSITE" id="PS50850"/>
    </source>
</evidence>
<dbReference type="Proteomes" id="UP001055167">
    <property type="component" value="Unassembled WGS sequence"/>
</dbReference>
<feature type="transmembrane region" description="Helical" evidence="5">
    <location>
        <begin position="201"/>
        <end position="218"/>
    </location>
</feature>
<evidence type="ECO:0000256" key="5">
    <source>
        <dbReference type="SAM" id="Phobius"/>
    </source>
</evidence>
<feature type="domain" description="Major facilitator superfamily (MFS) profile" evidence="6">
    <location>
        <begin position="45"/>
        <end position="435"/>
    </location>
</feature>
<gene>
    <name evidence="7" type="primary">naiP_1</name>
    <name evidence="7" type="ORF">OPKNFCMD_0417</name>
</gene>
<feature type="transmembrane region" description="Helical" evidence="5">
    <location>
        <begin position="46"/>
        <end position="71"/>
    </location>
</feature>
<reference evidence="7" key="1">
    <citation type="journal article" date="2021" name="Front. Microbiol.">
        <title>Comprehensive Comparative Genomics and Phenotyping of Methylobacterium Species.</title>
        <authorList>
            <person name="Alessa O."/>
            <person name="Ogura Y."/>
            <person name="Fujitani Y."/>
            <person name="Takami H."/>
            <person name="Hayashi T."/>
            <person name="Sahin N."/>
            <person name="Tani A."/>
        </authorList>
    </citation>
    <scope>NUCLEOTIDE SEQUENCE</scope>
    <source>
        <strain evidence="7">KCTC 52305</strain>
    </source>
</reference>
<evidence type="ECO:0000256" key="2">
    <source>
        <dbReference type="ARBA" id="ARBA00022692"/>
    </source>
</evidence>
<keyword evidence="2 5" id="KW-0812">Transmembrane</keyword>
<feature type="transmembrane region" description="Helical" evidence="5">
    <location>
        <begin position="409"/>
        <end position="431"/>
    </location>
</feature>
<comment type="caution">
    <text evidence="7">The sequence shown here is derived from an EMBL/GenBank/DDBJ whole genome shotgun (WGS) entry which is preliminary data.</text>
</comment>
<dbReference type="PROSITE" id="PS50850">
    <property type="entry name" value="MFS"/>
    <property type="match status" value="1"/>
</dbReference>
<dbReference type="CDD" id="cd17371">
    <property type="entry name" value="MFS_MucK"/>
    <property type="match status" value="1"/>
</dbReference>
<protein>
    <submittedName>
        <fullName evidence="7">Niacin/nicotinamide transporter NaiP</fullName>
    </submittedName>
</protein>
<dbReference type="SUPFAM" id="SSF103473">
    <property type="entry name" value="MFS general substrate transporter"/>
    <property type="match status" value="1"/>
</dbReference>
<keyword evidence="8" id="KW-1185">Reference proteome</keyword>
<dbReference type="InterPro" id="IPR020846">
    <property type="entry name" value="MFS_dom"/>
</dbReference>
<dbReference type="PANTHER" id="PTHR23508">
    <property type="entry name" value="CARBOXYLIC ACID TRANSPORTER PROTEIN HOMOLOG"/>
    <property type="match status" value="1"/>
</dbReference>
<organism evidence="7 8">
    <name type="scientific">Methylobacterium crusticola</name>
    <dbReference type="NCBI Taxonomy" id="1697972"/>
    <lineage>
        <taxon>Bacteria</taxon>
        <taxon>Pseudomonadati</taxon>
        <taxon>Pseudomonadota</taxon>
        <taxon>Alphaproteobacteria</taxon>
        <taxon>Hyphomicrobiales</taxon>
        <taxon>Methylobacteriaceae</taxon>
        <taxon>Methylobacterium</taxon>
    </lineage>
</organism>
<evidence type="ECO:0000256" key="3">
    <source>
        <dbReference type="ARBA" id="ARBA00022989"/>
    </source>
</evidence>
<dbReference type="PROSITE" id="PS00217">
    <property type="entry name" value="SUGAR_TRANSPORT_2"/>
    <property type="match status" value="1"/>
</dbReference>
<dbReference type="InterPro" id="IPR036259">
    <property type="entry name" value="MFS_trans_sf"/>
</dbReference>
<reference evidence="7" key="2">
    <citation type="submission" date="2021-08" db="EMBL/GenBank/DDBJ databases">
        <authorList>
            <person name="Tani A."/>
            <person name="Ola A."/>
            <person name="Ogura Y."/>
            <person name="Katsura K."/>
            <person name="Hayashi T."/>
        </authorList>
    </citation>
    <scope>NUCLEOTIDE SEQUENCE</scope>
    <source>
        <strain evidence="7">KCTC 52305</strain>
    </source>
</reference>
<dbReference type="PANTHER" id="PTHR23508:SF10">
    <property type="entry name" value="CARBOXYLIC ACID TRANSPORTER PROTEIN HOMOLOG"/>
    <property type="match status" value="1"/>
</dbReference>
<feature type="transmembrane region" description="Helical" evidence="5">
    <location>
        <begin position="136"/>
        <end position="156"/>
    </location>
</feature>
<dbReference type="PROSITE" id="PS00216">
    <property type="entry name" value="SUGAR_TRANSPORT_1"/>
    <property type="match status" value="1"/>
</dbReference>
<feature type="transmembrane region" description="Helical" evidence="5">
    <location>
        <begin position="177"/>
        <end position="195"/>
    </location>
</feature>
<accession>A0ABQ4QSY5</accession>
<feature type="transmembrane region" description="Helical" evidence="5">
    <location>
        <begin position="110"/>
        <end position="130"/>
    </location>
</feature>
<feature type="transmembrane region" description="Helical" evidence="5">
    <location>
        <begin position="293"/>
        <end position="314"/>
    </location>
</feature>
<keyword evidence="4 5" id="KW-0472">Membrane</keyword>
<evidence type="ECO:0000256" key="4">
    <source>
        <dbReference type="ARBA" id="ARBA00023136"/>
    </source>
</evidence>
<comment type="subcellular location">
    <subcellularLocation>
        <location evidence="1">Membrane</location>
        <topology evidence="1">Multi-pass membrane protein</topology>
    </subcellularLocation>
</comment>
<feature type="transmembrane region" description="Helical" evidence="5">
    <location>
        <begin position="251"/>
        <end position="273"/>
    </location>
</feature>
<feature type="transmembrane region" description="Helical" evidence="5">
    <location>
        <begin position="321"/>
        <end position="340"/>
    </location>
</feature>
<dbReference type="Gene3D" id="1.20.1250.20">
    <property type="entry name" value="MFS general substrate transporter like domains"/>
    <property type="match status" value="1"/>
</dbReference>
<dbReference type="InterPro" id="IPR011701">
    <property type="entry name" value="MFS"/>
</dbReference>
<keyword evidence="3 5" id="KW-1133">Transmembrane helix</keyword>
<dbReference type="InterPro" id="IPR005829">
    <property type="entry name" value="Sugar_transporter_CS"/>
</dbReference>
<dbReference type="EMBL" id="BPQH01000001">
    <property type="protein sequence ID" value="GJD47707.1"/>
    <property type="molecule type" value="Genomic_DNA"/>
</dbReference>